<dbReference type="Proteomes" id="UP000054477">
    <property type="component" value="Unassembled WGS sequence"/>
</dbReference>
<dbReference type="OrthoDB" id="6500128at2759"/>
<reference evidence="1 2" key="1">
    <citation type="submission" date="2014-04" db="EMBL/GenBank/DDBJ databases">
        <authorList>
            <consortium name="DOE Joint Genome Institute"/>
            <person name="Kuo A."/>
            <person name="Kohler A."/>
            <person name="Nagy L.G."/>
            <person name="Floudas D."/>
            <person name="Copeland A."/>
            <person name="Barry K.W."/>
            <person name="Cichocki N."/>
            <person name="Veneault-Fourrey C."/>
            <person name="LaButti K."/>
            <person name="Lindquist E.A."/>
            <person name="Lipzen A."/>
            <person name="Lundell T."/>
            <person name="Morin E."/>
            <person name="Murat C."/>
            <person name="Sun H."/>
            <person name="Tunlid A."/>
            <person name="Henrissat B."/>
            <person name="Grigoriev I.V."/>
            <person name="Hibbett D.S."/>
            <person name="Martin F."/>
            <person name="Nordberg H.P."/>
            <person name="Cantor M.N."/>
            <person name="Hua S.X."/>
        </authorList>
    </citation>
    <scope>NUCLEOTIDE SEQUENCE [LARGE SCALE GENOMIC DNA]</scope>
    <source>
        <strain evidence="1 2">LaAM-08-1</strain>
    </source>
</reference>
<evidence type="ECO:0000313" key="1">
    <source>
        <dbReference type="EMBL" id="KIJ96029.1"/>
    </source>
</evidence>
<sequence length="118" mass="13283">MDAIADRAGDFFEPVIACMASFHFKLSQRPRSCSLYVQPNILYTLFSFFDGSSIADKLSSIRKLYDIGNIPNQVPDGTLPFAEDQSSLLQSLSLHFIDVSFKYPGSESYALRHVSFKF</sequence>
<evidence type="ECO:0000313" key="2">
    <source>
        <dbReference type="Proteomes" id="UP000054477"/>
    </source>
</evidence>
<reference evidence="2" key="2">
    <citation type="submission" date="2015-01" db="EMBL/GenBank/DDBJ databases">
        <title>Evolutionary Origins and Diversification of the Mycorrhizal Mutualists.</title>
        <authorList>
            <consortium name="DOE Joint Genome Institute"/>
            <consortium name="Mycorrhizal Genomics Consortium"/>
            <person name="Kohler A."/>
            <person name="Kuo A."/>
            <person name="Nagy L.G."/>
            <person name="Floudas D."/>
            <person name="Copeland A."/>
            <person name="Barry K.W."/>
            <person name="Cichocki N."/>
            <person name="Veneault-Fourrey C."/>
            <person name="LaButti K."/>
            <person name="Lindquist E.A."/>
            <person name="Lipzen A."/>
            <person name="Lundell T."/>
            <person name="Morin E."/>
            <person name="Murat C."/>
            <person name="Riley R."/>
            <person name="Ohm R."/>
            <person name="Sun H."/>
            <person name="Tunlid A."/>
            <person name="Henrissat B."/>
            <person name="Grigoriev I.V."/>
            <person name="Hibbett D.S."/>
            <person name="Martin F."/>
        </authorList>
    </citation>
    <scope>NUCLEOTIDE SEQUENCE [LARGE SCALE GENOMIC DNA]</scope>
    <source>
        <strain evidence="2">LaAM-08-1</strain>
    </source>
</reference>
<protein>
    <submittedName>
        <fullName evidence="1">Uncharacterized protein</fullName>
    </submittedName>
</protein>
<dbReference type="EMBL" id="KN838734">
    <property type="protein sequence ID" value="KIJ96029.1"/>
    <property type="molecule type" value="Genomic_DNA"/>
</dbReference>
<organism evidence="1 2">
    <name type="scientific">Laccaria amethystina LaAM-08-1</name>
    <dbReference type="NCBI Taxonomy" id="1095629"/>
    <lineage>
        <taxon>Eukaryota</taxon>
        <taxon>Fungi</taxon>
        <taxon>Dikarya</taxon>
        <taxon>Basidiomycota</taxon>
        <taxon>Agaricomycotina</taxon>
        <taxon>Agaricomycetes</taxon>
        <taxon>Agaricomycetidae</taxon>
        <taxon>Agaricales</taxon>
        <taxon>Agaricineae</taxon>
        <taxon>Hydnangiaceae</taxon>
        <taxon>Laccaria</taxon>
    </lineage>
</organism>
<accession>A0A0C9WK90</accession>
<keyword evidence="2" id="KW-1185">Reference proteome</keyword>
<name>A0A0C9WK90_9AGAR</name>
<gene>
    <name evidence="1" type="ORF">K443DRAFT_636039</name>
</gene>
<dbReference type="HOGENOM" id="CLU_2073530_0_0_1"/>
<dbReference type="STRING" id="1095629.A0A0C9WK90"/>
<dbReference type="AlphaFoldDB" id="A0A0C9WK90"/>
<proteinExistence type="predicted"/>